<keyword evidence="1" id="KW-0812">Transmembrane</keyword>
<evidence type="ECO:0000313" key="2">
    <source>
        <dbReference type="EMBL" id="TBN13931.1"/>
    </source>
</evidence>
<dbReference type="AlphaFoldDB" id="A0A4Q9FNL3"/>
<feature type="transmembrane region" description="Helical" evidence="1">
    <location>
        <begin position="65"/>
        <end position="87"/>
    </location>
</feature>
<keyword evidence="3" id="KW-1185">Reference proteome</keyword>
<comment type="caution">
    <text evidence="2">The sequence shown here is derived from an EMBL/GenBank/DDBJ whole genome shotgun (WGS) entry which is preliminary data.</text>
</comment>
<dbReference type="EMBL" id="SIRS01000006">
    <property type="protein sequence ID" value="TBN13931.1"/>
    <property type="molecule type" value="Genomic_DNA"/>
</dbReference>
<name>A0A4Q9FNL3_9FLAO</name>
<dbReference type="Proteomes" id="UP000292372">
    <property type="component" value="Unassembled WGS sequence"/>
</dbReference>
<keyword evidence="1" id="KW-1133">Transmembrane helix</keyword>
<protein>
    <submittedName>
        <fullName evidence="2">DUF3179 domain-containing protein</fullName>
    </submittedName>
</protein>
<sequence>MLLSILSFLFAFVIAFGRQSAVFGKIKQSLWFFSNYEVKRIWFSCISILFGVLALWLYPTNLTILVILGLSLLLIIASFLFDFKFIFPEIKTVERKLGDAIEINQGTEIIGVVKNGIAVAYPLDVVIPRHIINDKILGSHIVVSYCAICRSALAFNAEIDGVSLYFKVSAVWRRNMVMIDDQTKSLWQQATGECIHGKLKGKRLELLSGENTNWNSWKQKHPKSEFVFNCIEARKGYLSRERMIKALNFVTPKITPPGFTNLKGLPTRATVFGITYNGISRAYPISEIENLHIFEDHFNHKNVTLEYNKSSEYLIAIVTETKKQIIVEKHWWLGWKEFHPDTEIWKKST</sequence>
<evidence type="ECO:0000256" key="1">
    <source>
        <dbReference type="SAM" id="Phobius"/>
    </source>
</evidence>
<accession>A0A4Q9FNL3</accession>
<gene>
    <name evidence="2" type="ORF">EYD46_15700</name>
</gene>
<proteinExistence type="predicted"/>
<organism evidence="2 3">
    <name type="scientific">Hyunsoonleella pacifica</name>
    <dbReference type="NCBI Taxonomy" id="1080224"/>
    <lineage>
        <taxon>Bacteria</taxon>
        <taxon>Pseudomonadati</taxon>
        <taxon>Bacteroidota</taxon>
        <taxon>Flavobacteriia</taxon>
        <taxon>Flavobacteriales</taxon>
        <taxon>Flavobacteriaceae</taxon>
    </lineage>
</organism>
<dbReference type="OrthoDB" id="9806357at2"/>
<dbReference type="InterPro" id="IPR021516">
    <property type="entry name" value="DUF3179"/>
</dbReference>
<feature type="transmembrane region" description="Helical" evidence="1">
    <location>
        <begin position="41"/>
        <end position="58"/>
    </location>
</feature>
<dbReference type="Pfam" id="PF11376">
    <property type="entry name" value="DUF3179"/>
    <property type="match status" value="1"/>
</dbReference>
<dbReference type="RefSeq" id="WP_130938115.1">
    <property type="nucleotide sequence ID" value="NZ_BMEE01000005.1"/>
</dbReference>
<evidence type="ECO:0000313" key="3">
    <source>
        <dbReference type="Proteomes" id="UP000292372"/>
    </source>
</evidence>
<reference evidence="2 3" key="1">
    <citation type="journal article" date="2015" name="Int. J. Syst. Evol. Microbiol.">
        <title>Hyunsoonleella pacifica sp. nov., isolated from seawater of South Pacific Gyre.</title>
        <authorList>
            <person name="Gao X."/>
            <person name="Zhang Z."/>
            <person name="Dai X."/>
            <person name="Zhang X.H."/>
        </authorList>
    </citation>
    <scope>NUCLEOTIDE SEQUENCE [LARGE SCALE GENOMIC DNA]</scope>
    <source>
        <strain evidence="2 3">SW033</strain>
    </source>
</reference>
<keyword evidence="1" id="KW-0472">Membrane</keyword>